<dbReference type="RefSeq" id="XP_013440030.1">
    <property type="nucleotide sequence ID" value="XM_013584576.1"/>
</dbReference>
<keyword evidence="11" id="KW-1185">Reference proteome</keyword>
<dbReference type="Proteomes" id="UP000030754">
    <property type="component" value="Unassembled WGS sequence"/>
</dbReference>
<protein>
    <recommendedName>
        <fullName evidence="3">Cilia- and flagella-associated protein 206</fullName>
    </recommendedName>
</protein>
<dbReference type="GeneID" id="25472456"/>
<keyword evidence="5" id="KW-0970">Cilium biogenesis/degradation</keyword>
<evidence type="ECO:0000256" key="7">
    <source>
        <dbReference type="ARBA" id="ARBA00023212"/>
    </source>
</evidence>
<reference evidence="10" key="1">
    <citation type="submission" date="2013-10" db="EMBL/GenBank/DDBJ databases">
        <title>Genomic analysis of the causative agents of coccidiosis in chickens.</title>
        <authorList>
            <person name="Reid A.J."/>
            <person name="Blake D."/>
            <person name="Billington K."/>
            <person name="Browne H."/>
            <person name="Dunn M."/>
            <person name="Hung S."/>
            <person name="Kawahara F."/>
            <person name="Miranda-Saavedra D."/>
            <person name="Mourier T."/>
            <person name="Nagra H."/>
            <person name="Otto T.D."/>
            <person name="Rawlings N."/>
            <person name="Sanchez A."/>
            <person name="Sanders M."/>
            <person name="Subramaniam C."/>
            <person name="Tay Y."/>
            <person name="Dear P."/>
            <person name="Doerig C."/>
            <person name="Gruber A."/>
            <person name="Parkinson J."/>
            <person name="Shirley M."/>
            <person name="Wan K.L."/>
            <person name="Berriman M."/>
            <person name="Tomley F."/>
            <person name="Pain A."/>
        </authorList>
    </citation>
    <scope>NUCLEOTIDE SEQUENCE [LARGE SCALE GENOMIC DNA]</scope>
    <source>
        <strain evidence="10">Houghton</strain>
    </source>
</reference>
<evidence type="ECO:0000313" key="11">
    <source>
        <dbReference type="Proteomes" id="UP000030754"/>
    </source>
</evidence>
<evidence type="ECO:0000256" key="4">
    <source>
        <dbReference type="ARBA" id="ARBA00022490"/>
    </source>
</evidence>
<dbReference type="OrthoDB" id="348683at2759"/>
<evidence type="ECO:0000256" key="1">
    <source>
        <dbReference type="ARBA" id="ARBA00004430"/>
    </source>
</evidence>
<keyword evidence="4" id="KW-0963">Cytoplasm</keyword>
<gene>
    <name evidence="10" type="ORF">ENH_00022860</name>
</gene>
<feature type="region of interest" description="Disordered" evidence="9">
    <location>
        <begin position="543"/>
        <end position="572"/>
    </location>
</feature>
<name>U6MHX3_9EIME</name>
<dbReference type="Pfam" id="PF12018">
    <property type="entry name" value="FAP206"/>
    <property type="match status" value="1"/>
</dbReference>
<feature type="compositionally biased region" description="Low complexity" evidence="9">
    <location>
        <begin position="808"/>
        <end position="817"/>
    </location>
</feature>
<reference evidence="10" key="2">
    <citation type="submission" date="2013-10" db="EMBL/GenBank/DDBJ databases">
        <authorList>
            <person name="Aslett M."/>
        </authorList>
    </citation>
    <scope>NUCLEOTIDE SEQUENCE [LARGE SCALE GENOMIC DNA]</scope>
    <source>
        <strain evidence="10">Houghton</strain>
    </source>
</reference>
<dbReference type="GO" id="GO:0005930">
    <property type="term" value="C:axoneme"/>
    <property type="evidence" value="ECO:0007669"/>
    <property type="project" value="UniProtKB-SubCell"/>
</dbReference>
<dbReference type="PANTHER" id="PTHR21442:SF0">
    <property type="entry name" value="CILIA- AND FLAGELLA-ASSOCIATED PROTEIN 206"/>
    <property type="match status" value="1"/>
</dbReference>
<dbReference type="AlphaFoldDB" id="U6MHX3"/>
<accession>U6MHX3</accession>
<dbReference type="GO" id="GO:0036064">
    <property type="term" value="C:ciliary basal body"/>
    <property type="evidence" value="ECO:0007669"/>
    <property type="project" value="TreeGrafter"/>
</dbReference>
<feature type="region of interest" description="Disordered" evidence="9">
    <location>
        <begin position="799"/>
        <end position="819"/>
    </location>
</feature>
<evidence type="ECO:0000256" key="3">
    <source>
        <dbReference type="ARBA" id="ARBA00021602"/>
    </source>
</evidence>
<evidence type="ECO:0000256" key="9">
    <source>
        <dbReference type="SAM" id="MobiDB-lite"/>
    </source>
</evidence>
<dbReference type="InterPro" id="IPR021897">
    <property type="entry name" value="FAP206"/>
</dbReference>
<keyword evidence="8" id="KW-0966">Cell projection</keyword>
<evidence type="ECO:0000313" key="10">
    <source>
        <dbReference type="EMBL" id="CDJ62668.1"/>
    </source>
</evidence>
<evidence type="ECO:0000256" key="2">
    <source>
        <dbReference type="ARBA" id="ARBA00010500"/>
    </source>
</evidence>
<dbReference type="GO" id="GO:0030030">
    <property type="term" value="P:cell projection organization"/>
    <property type="evidence" value="ECO:0007669"/>
    <property type="project" value="UniProtKB-KW"/>
</dbReference>
<comment type="subcellular location">
    <subcellularLocation>
        <location evidence="1">Cytoplasm</location>
        <location evidence="1">Cytoskeleton</location>
        <location evidence="1">Cilium axoneme</location>
    </subcellularLocation>
</comment>
<dbReference type="PANTHER" id="PTHR21442">
    <property type="entry name" value="CILIA- AND FLAGELLA-ASSOCIATED PROTEIN 206"/>
    <property type="match status" value="1"/>
</dbReference>
<proteinExistence type="inferred from homology"/>
<dbReference type="EMBL" id="HG722525">
    <property type="protein sequence ID" value="CDJ62668.1"/>
    <property type="molecule type" value="Genomic_DNA"/>
</dbReference>
<evidence type="ECO:0000256" key="5">
    <source>
        <dbReference type="ARBA" id="ARBA00022794"/>
    </source>
</evidence>
<evidence type="ECO:0000256" key="8">
    <source>
        <dbReference type="ARBA" id="ARBA00023273"/>
    </source>
</evidence>
<dbReference type="GO" id="GO:0003356">
    <property type="term" value="P:regulation of cilium beat frequency"/>
    <property type="evidence" value="ECO:0007669"/>
    <property type="project" value="TreeGrafter"/>
</dbReference>
<feature type="compositionally biased region" description="Low complexity" evidence="9">
    <location>
        <begin position="558"/>
        <end position="567"/>
    </location>
</feature>
<evidence type="ECO:0000256" key="6">
    <source>
        <dbReference type="ARBA" id="ARBA00023069"/>
    </source>
</evidence>
<keyword evidence="7" id="KW-0206">Cytoskeleton</keyword>
<comment type="similarity">
    <text evidence="2">Belongs to the CFAP206 family.</text>
</comment>
<keyword evidence="6" id="KW-0969">Cilium</keyword>
<dbReference type="VEuPathDB" id="ToxoDB:ENH_00022860"/>
<sequence>MAQRAQEAQMLLPLGGPAAAAAGGAAAAAAGAAAAASPDDAAERNEAESEVYRQRKALDSNFMKHFLPQLAQQVVAAARTEGVAVSLALAAYLLLTLPPAAAPAAEAAAPPADRTNQKPPKATAAAAAAEQCIQPFRFSLAATQAPSHTEAEAAVAAAVRLLQQRSTDPVAATLALQVSFEALLLDTVAAAALQQIQEAKGVEDAAALVVHADHSQLRRTAFVCLLRQQLLSYCVAALPMVAAVAIPEEAAAAAAARAPLESAAAAAAAAAEKAAAVRRLVEQALDAALPITRLPCLYSLPPDLRRQHLEELRCIVIASLLLQQRRAAAAAAATAAAAAKASAAAAPATASAAAKARAKAAAEAKAEAAAKAAAIVESFDWLEPPEQAADDFAAEQQQLLLQQAVKGQDALQRVRNIFRVDEKLAKFIAAESVFHVQQIRFLQALLVQQQQQHSAAAAQAAVCLQELASVESYLREHKGKAPPEVVYSHLAAAGAAYLGIYKEQQGLLQLSALRLLLQKHAEALQAPDITKVDAAALRLRRRAPPEKLDEPLPYNPPSSSSSSSSSSMRVLTAADTEMQKPAELGGYCLQTLLEEGALVSGDIHAGGIELNGEIYLFSSRRRLREFLEQQRQLQQQQPQVQQHELLLQQLTGVMRHNPALIFALGLEKRFPEPNLKALLAWAYHQELQELQTRLQQRQTQEGQQQEQQQQEQQLWEADWEYRPELYVRISEGKAADAAVDTADLLQLTAELRSSKSSSSSYSYDEWELRRRVLQQVRLCACASRSMQTLLSTFKRDAESQTIEKKETATNTAVAAATGGPHSSRSFVGLRGADATANKPLREVVLRVNF</sequence>
<organism evidence="10 11">
    <name type="scientific">Eimeria necatrix</name>
    <dbReference type="NCBI Taxonomy" id="51315"/>
    <lineage>
        <taxon>Eukaryota</taxon>
        <taxon>Sar</taxon>
        <taxon>Alveolata</taxon>
        <taxon>Apicomplexa</taxon>
        <taxon>Conoidasida</taxon>
        <taxon>Coccidia</taxon>
        <taxon>Eucoccidiorida</taxon>
        <taxon>Eimeriorina</taxon>
        <taxon>Eimeriidae</taxon>
        <taxon>Eimeria</taxon>
    </lineage>
</organism>